<gene>
    <name evidence="5" type="ORF">EU555_30885</name>
</gene>
<dbReference type="Gene3D" id="3.10.105.10">
    <property type="entry name" value="Dipeptide-binding Protein, Domain 3"/>
    <property type="match status" value="1"/>
</dbReference>
<dbReference type="SUPFAM" id="SSF53850">
    <property type="entry name" value="Periplasmic binding protein-like II"/>
    <property type="match status" value="1"/>
</dbReference>
<dbReference type="GO" id="GO:0030288">
    <property type="term" value="C:outer membrane-bounded periplasmic space"/>
    <property type="evidence" value="ECO:0007669"/>
    <property type="project" value="UniProtKB-ARBA"/>
</dbReference>
<dbReference type="RefSeq" id="WP_135419167.1">
    <property type="nucleotide sequence ID" value="NZ_SRLB01000037.1"/>
</dbReference>
<dbReference type="Gene3D" id="3.40.190.10">
    <property type="entry name" value="Periplasmic binding protein-like II"/>
    <property type="match status" value="1"/>
</dbReference>
<dbReference type="Pfam" id="PF00496">
    <property type="entry name" value="SBP_bac_5"/>
    <property type="match status" value="1"/>
</dbReference>
<sequence length="533" mass="58506">MPRTLAPFATLSALLATAAPAFAESVLRIGMTAADVPTTTGLPNNGFEGMRFLGYPVFEGLVLWDLSRTDRLATLRPGLAERWEQAPDDKNTWIFHLRPNVRFHDGTAFDADAVVWNLDRFFKQDSPQYEPPAAGISRARAPLLASYRKIDERTVAITSAAPASYFPYMVVYLLFTSPASFEKAGRDWAKVASLPAAGTGPFRITGVRPREAVDLARNEGYWDKEKLAKVDRVRLMPIPEANARIAALRAGQVDWIEAPAPDGIPSLRQAGFTITTGSYPHVWPWFYNIGAANSPLKDVRVRQALNYCIDREGLVTFLNGTAEPAVGWLKASDPDFGAPQNRYGLDPKKGRALLAEAGYTEKNPLSLKVMISTSGSGQMQPLPMNEFLQENLKQTCNVDVSFNVVEWQVLLNSARAAPDAAVLQGAHALNVSSPSSDVAVMARYFSSANVSPKGFNFPQWKDARFDAALADLAGATDPEAIAKATRAAHERLVDDPPWLYIVHDLNPRAMSPRVKGFVSPQSWFVDMTRISVQ</sequence>
<feature type="chain" id="PRO_5021427125" evidence="3">
    <location>
        <begin position="24"/>
        <end position="533"/>
    </location>
</feature>
<dbReference type="CDD" id="cd08495">
    <property type="entry name" value="PBP2_NikA_DppA_OppA_like_8"/>
    <property type="match status" value="1"/>
</dbReference>
<comment type="caution">
    <text evidence="5">The sequence shown here is derived from an EMBL/GenBank/DDBJ whole genome shotgun (WGS) entry which is preliminary data.</text>
</comment>
<evidence type="ECO:0000256" key="3">
    <source>
        <dbReference type="SAM" id="SignalP"/>
    </source>
</evidence>
<keyword evidence="3" id="KW-0732">Signal</keyword>
<evidence type="ECO:0000256" key="2">
    <source>
        <dbReference type="ARBA" id="ARBA00005695"/>
    </source>
</evidence>
<dbReference type="InterPro" id="IPR000914">
    <property type="entry name" value="SBP_5_dom"/>
</dbReference>
<comment type="subcellular location">
    <subcellularLocation>
        <location evidence="1">Periplasm</location>
    </subcellularLocation>
</comment>
<evidence type="ECO:0000313" key="6">
    <source>
        <dbReference type="Proteomes" id="UP000297535"/>
    </source>
</evidence>
<dbReference type="OrthoDB" id="9803988at2"/>
<dbReference type="PANTHER" id="PTHR30290:SF83">
    <property type="entry name" value="ABC TRANSPORTER SUBSTRATE-BINDING PROTEIN"/>
    <property type="match status" value="1"/>
</dbReference>
<evidence type="ECO:0000256" key="1">
    <source>
        <dbReference type="ARBA" id="ARBA00004418"/>
    </source>
</evidence>
<organism evidence="5 6">
    <name type="scientific">Methylobacterium nonmethylotrophicum</name>
    <dbReference type="NCBI Taxonomy" id="1141884"/>
    <lineage>
        <taxon>Bacteria</taxon>
        <taxon>Pseudomonadati</taxon>
        <taxon>Pseudomonadota</taxon>
        <taxon>Alphaproteobacteria</taxon>
        <taxon>Hyphomicrobiales</taxon>
        <taxon>Methylobacteriaceae</taxon>
        <taxon>Methylobacterium</taxon>
    </lineage>
</organism>
<dbReference type="InterPro" id="IPR039424">
    <property type="entry name" value="SBP_5"/>
</dbReference>
<dbReference type="AlphaFoldDB" id="A0A4Z0NGU2"/>
<dbReference type="GO" id="GO:1904680">
    <property type="term" value="F:peptide transmembrane transporter activity"/>
    <property type="evidence" value="ECO:0007669"/>
    <property type="project" value="TreeGrafter"/>
</dbReference>
<dbReference type="Gene3D" id="3.90.76.10">
    <property type="entry name" value="Dipeptide-binding Protein, Domain 1"/>
    <property type="match status" value="1"/>
</dbReference>
<comment type="similarity">
    <text evidence="2">Belongs to the bacterial solute-binding protein 5 family.</text>
</comment>
<evidence type="ECO:0000259" key="4">
    <source>
        <dbReference type="Pfam" id="PF00496"/>
    </source>
</evidence>
<dbReference type="GO" id="GO:0015833">
    <property type="term" value="P:peptide transport"/>
    <property type="evidence" value="ECO:0007669"/>
    <property type="project" value="TreeGrafter"/>
</dbReference>
<dbReference type="EMBL" id="SRLB01000037">
    <property type="protein sequence ID" value="TGD94859.1"/>
    <property type="molecule type" value="Genomic_DNA"/>
</dbReference>
<dbReference type="PANTHER" id="PTHR30290">
    <property type="entry name" value="PERIPLASMIC BINDING COMPONENT OF ABC TRANSPORTER"/>
    <property type="match status" value="1"/>
</dbReference>
<dbReference type="InterPro" id="IPR030678">
    <property type="entry name" value="Peptide/Ni-bd"/>
</dbReference>
<dbReference type="PIRSF" id="PIRSF002741">
    <property type="entry name" value="MppA"/>
    <property type="match status" value="1"/>
</dbReference>
<proteinExistence type="inferred from homology"/>
<dbReference type="Proteomes" id="UP000297535">
    <property type="component" value="Unassembled WGS sequence"/>
</dbReference>
<name>A0A4Z0NGU2_9HYPH</name>
<feature type="signal peptide" evidence="3">
    <location>
        <begin position="1"/>
        <end position="23"/>
    </location>
</feature>
<feature type="domain" description="Solute-binding protein family 5" evidence="4">
    <location>
        <begin position="75"/>
        <end position="436"/>
    </location>
</feature>
<protein>
    <submittedName>
        <fullName evidence="5">4-phytase</fullName>
    </submittedName>
</protein>
<reference evidence="5 6" key="1">
    <citation type="submission" date="2019-04" db="EMBL/GenBank/DDBJ databases">
        <authorList>
            <person name="Feng G."/>
            <person name="Zhu H."/>
        </authorList>
    </citation>
    <scope>NUCLEOTIDE SEQUENCE [LARGE SCALE GENOMIC DNA]</scope>
    <source>
        <strain evidence="5 6">6HR-1</strain>
    </source>
</reference>
<evidence type="ECO:0000313" key="5">
    <source>
        <dbReference type="EMBL" id="TGD94859.1"/>
    </source>
</evidence>
<dbReference type="GO" id="GO:0043190">
    <property type="term" value="C:ATP-binding cassette (ABC) transporter complex"/>
    <property type="evidence" value="ECO:0007669"/>
    <property type="project" value="InterPro"/>
</dbReference>
<accession>A0A4Z0NGU2</accession>
<keyword evidence="6" id="KW-1185">Reference proteome</keyword>